<keyword evidence="4" id="KW-0472">Membrane</keyword>
<comment type="caution">
    <text evidence="6">The sequence shown here is derived from an EMBL/GenBank/DDBJ whole genome shotgun (WGS) entry which is preliminary data.</text>
</comment>
<keyword evidence="7" id="KW-1185">Reference proteome</keyword>
<feature type="transmembrane region" description="Helical" evidence="4">
    <location>
        <begin position="171"/>
        <end position="193"/>
    </location>
</feature>
<protein>
    <recommendedName>
        <fullName evidence="1">diguanylate cyclase</fullName>
        <ecNumber evidence="1">2.7.7.65</ecNumber>
    </recommendedName>
</protein>
<evidence type="ECO:0000256" key="4">
    <source>
        <dbReference type="SAM" id="Phobius"/>
    </source>
</evidence>
<accession>A0A6H3FE71</accession>
<dbReference type="EMBL" id="SIXC01000002">
    <property type="protein sequence ID" value="TBH81579.1"/>
    <property type="molecule type" value="Genomic_DNA"/>
</dbReference>
<dbReference type="Gene3D" id="3.30.70.270">
    <property type="match status" value="1"/>
</dbReference>
<evidence type="ECO:0000313" key="6">
    <source>
        <dbReference type="EMBL" id="TBH81579.1"/>
    </source>
</evidence>
<dbReference type="GO" id="GO:0052621">
    <property type="term" value="F:diguanylate cyclase activity"/>
    <property type="evidence" value="ECO:0007669"/>
    <property type="project" value="UniProtKB-EC"/>
</dbReference>
<evidence type="ECO:0000313" key="7">
    <source>
        <dbReference type="Proteomes" id="UP000292919"/>
    </source>
</evidence>
<dbReference type="PANTHER" id="PTHR45138">
    <property type="entry name" value="REGULATORY COMPONENTS OF SENSORY TRANSDUCTION SYSTEM"/>
    <property type="match status" value="1"/>
</dbReference>
<keyword evidence="4" id="KW-0812">Transmembrane</keyword>
<dbReference type="InterPro" id="IPR050469">
    <property type="entry name" value="Diguanylate_Cyclase"/>
</dbReference>
<proteinExistence type="predicted"/>
<dbReference type="InterPro" id="IPR029787">
    <property type="entry name" value="Nucleotide_cyclase"/>
</dbReference>
<evidence type="ECO:0000256" key="3">
    <source>
        <dbReference type="SAM" id="MobiDB-lite"/>
    </source>
</evidence>
<feature type="domain" description="GGDEF" evidence="5">
    <location>
        <begin position="289"/>
        <end position="427"/>
    </location>
</feature>
<evidence type="ECO:0000256" key="1">
    <source>
        <dbReference type="ARBA" id="ARBA00012528"/>
    </source>
</evidence>
<dbReference type="InterPro" id="IPR000160">
    <property type="entry name" value="GGDEF_dom"/>
</dbReference>
<dbReference type="GO" id="GO:0043709">
    <property type="term" value="P:cell adhesion involved in single-species biofilm formation"/>
    <property type="evidence" value="ECO:0007669"/>
    <property type="project" value="TreeGrafter"/>
</dbReference>
<dbReference type="Proteomes" id="UP000292919">
    <property type="component" value="Unassembled WGS sequence"/>
</dbReference>
<evidence type="ECO:0000256" key="2">
    <source>
        <dbReference type="ARBA" id="ARBA00034247"/>
    </source>
</evidence>
<dbReference type="FunFam" id="3.30.70.270:FF:000001">
    <property type="entry name" value="Diguanylate cyclase domain protein"/>
    <property type="match status" value="1"/>
</dbReference>
<dbReference type="InterPro" id="IPR043128">
    <property type="entry name" value="Rev_trsase/Diguanyl_cyclase"/>
</dbReference>
<dbReference type="EC" id="2.7.7.65" evidence="1"/>
<keyword evidence="4" id="KW-1133">Transmembrane helix</keyword>
<comment type="catalytic activity">
    <reaction evidence="2">
        <text>2 GTP = 3',3'-c-di-GMP + 2 diphosphate</text>
        <dbReference type="Rhea" id="RHEA:24898"/>
        <dbReference type="ChEBI" id="CHEBI:33019"/>
        <dbReference type="ChEBI" id="CHEBI:37565"/>
        <dbReference type="ChEBI" id="CHEBI:58805"/>
        <dbReference type="EC" id="2.7.7.65"/>
    </reaction>
</comment>
<feature type="transmembrane region" description="Helical" evidence="4">
    <location>
        <begin position="6"/>
        <end position="25"/>
    </location>
</feature>
<dbReference type="AlphaFoldDB" id="A0A6H3FE71"/>
<dbReference type="GO" id="GO:1902201">
    <property type="term" value="P:negative regulation of bacterial-type flagellum-dependent cell motility"/>
    <property type="evidence" value="ECO:0007669"/>
    <property type="project" value="TreeGrafter"/>
</dbReference>
<evidence type="ECO:0000259" key="5">
    <source>
        <dbReference type="PROSITE" id="PS50887"/>
    </source>
</evidence>
<feature type="region of interest" description="Disordered" evidence="3">
    <location>
        <begin position="417"/>
        <end position="454"/>
    </location>
</feature>
<dbReference type="SMART" id="SM00267">
    <property type="entry name" value="GGDEF"/>
    <property type="match status" value="1"/>
</dbReference>
<dbReference type="NCBIfam" id="TIGR00254">
    <property type="entry name" value="GGDEF"/>
    <property type="match status" value="1"/>
</dbReference>
<dbReference type="PANTHER" id="PTHR45138:SF9">
    <property type="entry name" value="DIGUANYLATE CYCLASE DGCM-RELATED"/>
    <property type="match status" value="1"/>
</dbReference>
<dbReference type="Pfam" id="PF00990">
    <property type="entry name" value="GGDEF"/>
    <property type="match status" value="1"/>
</dbReference>
<gene>
    <name evidence="6" type="ORF">EB812_02095</name>
</gene>
<dbReference type="CDD" id="cd01949">
    <property type="entry name" value="GGDEF"/>
    <property type="match status" value="1"/>
</dbReference>
<sequence>MGIDRYLRLLLIGLALFFAASFFYYMNLAREISVAGTRIYGAYLPLVAGLQQQETLRGQFWRALEATLRSGDATALNAAMADINAGLATESPPRRHLWSAAMQAGQKLAALRRTALTEQAEGPERVRQMEDALDDFLLSLGKLEPVASPTGDMRAQLHRTATLAHDFENRLLVGFILLGTGLAGLFGLLHWHLARPLRGIMTYLNQLGTGVGSQKPPPSRIAELRNITAALENLGTYLSNATVRSQKLAFEHDRFQKISITDALTGICNRRAFDDRLRRCWIEARATQTPLGLIMLDVDKFKAYNDGYGHQAGDVCLVRVAAAMARTARATDLCARYGGEEFALLLPGANAATLRSVSRRVHAEVAAEGLPHPASPCGPHVTVSMGAASLIPGPDAPDNGAELVRLADAALYQAKEQGRNGTVVHEDDPPETVMPEPRPMSRMRRASSPRASMRTIRACCPTESAVKGKTVSMLSPASA</sequence>
<name>A0A6H3FE71_9BACT</name>
<organism evidence="6 7">
    <name type="scientific">Desulfovibrio legallii</name>
    <dbReference type="NCBI Taxonomy" id="571438"/>
    <lineage>
        <taxon>Bacteria</taxon>
        <taxon>Pseudomonadati</taxon>
        <taxon>Thermodesulfobacteriota</taxon>
        <taxon>Desulfovibrionia</taxon>
        <taxon>Desulfovibrionales</taxon>
        <taxon>Desulfovibrionaceae</taxon>
        <taxon>Desulfovibrio</taxon>
    </lineage>
</organism>
<dbReference type="GO" id="GO:0005886">
    <property type="term" value="C:plasma membrane"/>
    <property type="evidence" value="ECO:0007669"/>
    <property type="project" value="TreeGrafter"/>
</dbReference>
<dbReference type="PROSITE" id="PS50887">
    <property type="entry name" value="GGDEF"/>
    <property type="match status" value="1"/>
</dbReference>
<reference evidence="6 7" key="1">
    <citation type="submission" date="2018-12" db="EMBL/GenBank/DDBJ databases">
        <title>First genome draft of Desulfovibrio legallis sp. nov.</title>
        <authorList>
            <person name="Ben Dhia O."/>
            <person name="Najjari A."/>
            <person name="Ferjani R."/>
            <person name="Fhoula I."/>
            <person name="Fardeau M.-L."/>
            <person name="Boudabbous A."/>
            <person name="Ouzari H.I."/>
        </authorList>
    </citation>
    <scope>NUCLEOTIDE SEQUENCE [LARGE SCALE GENOMIC DNA]</scope>
    <source>
        <strain evidence="6 7">H1T</strain>
    </source>
</reference>
<dbReference type="SUPFAM" id="SSF55073">
    <property type="entry name" value="Nucleotide cyclase"/>
    <property type="match status" value="1"/>
</dbReference>